<dbReference type="Proteomes" id="UP000597444">
    <property type="component" value="Unassembled WGS sequence"/>
</dbReference>
<evidence type="ECO:0000256" key="8">
    <source>
        <dbReference type="ARBA" id="ARBA00038263"/>
    </source>
</evidence>
<dbReference type="Pfam" id="PF22842">
    <property type="entry name" value="Pel9A-like_beta_helix"/>
    <property type="match status" value="1"/>
</dbReference>
<keyword evidence="5" id="KW-0732">Signal</keyword>
<dbReference type="GO" id="GO:0046872">
    <property type="term" value="F:metal ion binding"/>
    <property type="evidence" value="ECO:0007669"/>
    <property type="project" value="UniProtKB-KW"/>
</dbReference>
<keyword evidence="10" id="KW-0472">Membrane</keyword>
<comment type="caution">
    <text evidence="12">The sequence shown here is derived from an EMBL/GenBank/DDBJ whole genome shotgun (WGS) entry which is preliminary data.</text>
</comment>
<evidence type="ECO:0000256" key="1">
    <source>
        <dbReference type="ARBA" id="ARBA00001913"/>
    </source>
</evidence>
<dbReference type="NCBIfam" id="NF041518">
    <property type="entry name" value="choice_anch_Q"/>
    <property type="match status" value="1"/>
</dbReference>
<name>A0A8J3N556_9CHLR</name>
<organism evidence="12 13">
    <name type="scientific">Reticulibacter mediterranei</name>
    <dbReference type="NCBI Taxonomy" id="2778369"/>
    <lineage>
        <taxon>Bacteria</taxon>
        <taxon>Bacillati</taxon>
        <taxon>Chloroflexota</taxon>
        <taxon>Ktedonobacteria</taxon>
        <taxon>Ktedonobacterales</taxon>
        <taxon>Reticulibacteraceae</taxon>
        <taxon>Reticulibacter</taxon>
    </lineage>
</organism>
<dbReference type="RefSeq" id="WP_220206660.1">
    <property type="nucleotide sequence ID" value="NZ_BNJK01000001.1"/>
</dbReference>
<dbReference type="EMBL" id="BNJK01000001">
    <property type="protein sequence ID" value="GHO96010.1"/>
    <property type="molecule type" value="Genomic_DNA"/>
</dbReference>
<dbReference type="PANTHER" id="PTHR40088:SF1">
    <property type="entry name" value="PECTATE LYASE PEL9"/>
    <property type="match status" value="1"/>
</dbReference>
<dbReference type="Gene3D" id="2.160.20.10">
    <property type="entry name" value="Single-stranded right-handed beta-helix, Pectin lyase-like"/>
    <property type="match status" value="1"/>
</dbReference>
<keyword evidence="13" id="KW-1185">Reference proteome</keyword>
<evidence type="ECO:0000256" key="9">
    <source>
        <dbReference type="SAM" id="MobiDB-lite"/>
    </source>
</evidence>
<evidence type="ECO:0000256" key="10">
    <source>
        <dbReference type="SAM" id="Phobius"/>
    </source>
</evidence>
<dbReference type="InterPro" id="IPR059226">
    <property type="entry name" value="Choice_anch_Q_dom"/>
</dbReference>
<keyword evidence="7" id="KW-0456">Lyase</keyword>
<evidence type="ECO:0000256" key="7">
    <source>
        <dbReference type="ARBA" id="ARBA00023239"/>
    </source>
</evidence>
<feature type="compositionally biased region" description="Low complexity" evidence="9">
    <location>
        <begin position="83"/>
        <end position="93"/>
    </location>
</feature>
<reference evidence="12" key="1">
    <citation type="submission" date="2020-10" db="EMBL/GenBank/DDBJ databases">
        <title>Taxonomic study of unclassified bacteria belonging to the class Ktedonobacteria.</title>
        <authorList>
            <person name="Yabe S."/>
            <person name="Wang C.M."/>
            <person name="Zheng Y."/>
            <person name="Sakai Y."/>
            <person name="Cavaletti L."/>
            <person name="Monciardini P."/>
            <person name="Donadio S."/>
        </authorList>
    </citation>
    <scope>NUCLEOTIDE SEQUENCE</scope>
    <source>
        <strain evidence="12">ID150040</strain>
    </source>
</reference>
<feature type="region of interest" description="Disordered" evidence="9">
    <location>
        <begin position="40"/>
        <end position="93"/>
    </location>
</feature>
<evidence type="ECO:0000256" key="2">
    <source>
        <dbReference type="ARBA" id="ARBA00004613"/>
    </source>
</evidence>
<proteinExistence type="inferred from homology"/>
<keyword evidence="10" id="KW-1133">Transmembrane helix</keyword>
<protein>
    <recommendedName>
        <fullName evidence="11">Pel9A-like right handed beta-helix region domain-containing protein</fullName>
    </recommendedName>
</protein>
<dbReference type="InterPro" id="IPR012334">
    <property type="entry name" value="Pectin_lyas_fold"/>
</dbReference>
<feature type="transmembrane region" description="Helical" evidence="10">
    <location>
        <begin position="7"/>
        <end position="29"/>
    </location>
</feature>
<sequence>MRFPKKYYIIGGVILTCSLIVIPLIVIPLSGVLNQKQPIADKQPPKQKEITGLVPHDPSAIDMQIPPQGATPNTGNNQGNTKSTGASTPSAPASQYPQMYLTAASGATQYYVSPSGSDSNSGSQASPFATIQKAAQVVKPGSLVHVLPGAYTQTITIKTSGTANARITFLSDTRWAAQIKTTGSDPSWTTDADYIDIIGFDITSDGARDGMVNLGSYTRTLANHIHDIPGKCDSIGGSGVTDGGYTSHDNDIIGNVVNNIGSSYPELCQYVHAIYHSNARGHILNNIAFDNAGVGINLWHAATDTVVANNLVFNNKEHGISIGTNTDNTNGQKGDNFIVANNISIYNALLGVRERIGVGSHDQFTNNIVYGNGEANFGDENYDWPSASGSKDTNTITTDVRFKMYKADGTGDYHLQVGSPAINGGTTLGAPSYDYDGTPRQGGIDIGPFQP</sequence>
<evidence type="ECO:0000313" key="12">
    <source>
        <dbReference type="EMBL" id="GHO96010.1"/>
    </source>
</evidence>
<keyword evidence="10" id="KW-0812">Transmembrane</keyword>
<comment type="subcellular location">
    <subcellularLocation>
        <location evidence="2">Secreted</location>
    </subcellularLocation>
</comment>
<feature type="compositionally biased region" description="Polar residues" evidence="9">
    <location>
        <begin position="70"/>
        <end position="82"/>
    </location>
</feature>
<gene>
    <name evidence="12" type="ORF">KSF_060580</name>
</gene>
<comment type="cofactor">
    <cofactor evidence="1">
        <name>Ca(2+)</name>
        <dbReference type="ChEBI" id="CHEBI:29108"/>
    </cofactor>
</comment>
<dbReference type="InterPro" id="IPR053868">
    <property type="entry name" value="Pel9A-like_beta_helix"/>
</dbReference>
<dbReference type="PANTHER" id="PTHR40088">
    <property type="entry name" value="PECTATE LYASE (EUROFUNG)"/>
    <property type="match status" value="1"/>
</dbReference>
<accession>A0A8J3N556</accession>
<dbReference type="GO" id="GO:0005576">
    <property type="term" value="C:extracellular region"/>
    <property type="evidence" value="ECO:0007669"/>
    <property type="project" value="UniProtKB-SubCell"/>
</dbReference>
<feature type="domain" description="Pel9A-like right handed beta-helix region" evidence="11">
    <location>
        <begin position="108"/>
        <end position="158"/>
    </location>
</feature>
<evidence type="ECO:0000256" key="6">
    <source>
        <dbReference type="ARBA" id="ARBA00022837"/>
    </source>
</evidence>
<evidence type="ECO:0000256" key="5">
    <source>
        <dbReference type="ARBA" id="ARBA00022729"/>
    </source>
</evidence>
<evidence type="ECO:0000256" key="3">
    <source>
        <dbReference type="ARBA" id="ARBA00022525"/>
    </source>
</evidence>
<evidence type="ECO:0000259" key="11">
    <source>
        <dbReference type="Pfam" id="PF22842"/>
    </source>
</evidence>
<keyword evidence="4" id="KW-0479">Metal-binding</keyword>
<dbReference type="SUPFAM" id="SSF51126">
    <property type="entry name" value="Pectin lyase-like"/>
    <property type="match status" value="1"/>
</dbReference>
<keyword evidence="6" id="KW-0106">Calcium</keyword>
<dbReference type="InterPro" id="IPR011050">
    <property type="entry name" value="Pectin_lyase_fold/virulence"/>
</dbReference>
<evidence type="ECO:0000256" key="4">
    <source>
        <dbReference type="ARBA" id="ARBA00022723"/>
    </source>
</evidence>
<dbReference type="GO" id="GO:0016837">
    <property type="term" value="F:carbon-oxygen lyase activity, acting on polysaccharides"/>
    <property type="evidence" value="ECO:0007669"/>
    <property type="project" value="TreeGrafter"/>
</dbReference>
<dbReference type="InterPro" id="IPR052052">
    <property type="entry name" value="Polysaccharide_Lyase_9"/>
</dbReference>
<dbReference type="AlphaFoldDB" id="A0A8J3N556"/>
<keyword evidence="3" id="KW-0964">Secreted</keyword>
<comment type="similarity">
    <text evidence="8">Belongs to the polysaccharide lyase 9 family.</text>
</comment>
<evidence type="ECO:0000313" key="13">
    <source>
        <dbReference type="Proteomes" id="UP000597444"/>
    </source>
</evidence>